<gene>
    <name evidence="10" type="ORF">RFM68_32680</name>
</gene>
<dbReference type="Gene3D" id="1.10.3720.10">
    <property type="entry name" value="MetI-like"/>
    <property type="match status" value="1"/>
</dbReference>
<evidence type="ECO:0000256" key="4">
    <source>
        <dbReference type="ARBA" id="ARBA00022519"/>
    </source>
</evidence>
<keyword evidence="4" id="KW-0997">Cell inner membrane</keyword>
<evidence type="ECO:0000256" key="7">
    <source>
        <dbReference type="ARBA" id="ARBA00023136"/>
    </source>
</evidence>
<name>A0ABU4ZUW8_9HYPH</name>
<evidence type="ECO:0000259" key="9">
    <source>
        <dbReference type="PROSITE" id="PS50928"/>
    </source>
</evidence>
<evidence type="ECO:0000256" key="5">
    <source>
        <dbReference type="ARBA" id="ARBA00022692"/>
    </source>
</evidence>
<reference evidence="10 11" key="1">
    <citation type="submission" date="2023-08" db="EMBL/GenBank/DDBJ databases">
        <title>Implementing the SeqCode for naming new Mesorhizobium species isolated from Vachellia karroo root nodules.</title>
        <authorList>
            <person name="Van Lill M."/>
        </authorList>
    </citation>
    <scope>NUCLEOTIDE SEQUENCE [LARGE SCALE GENOMIC DNA]</scope>
    <source>
        <strain evidence="10 11">MSK 1335</strain>
    </source>
</reference>
<feature type="transmembrane region" description="Helical" evidence="8">
    <location>
        <begin position="229"/>
        <end position="252"/>
    </location>
</feature>
<accession>A0ABU4ZUW8</accession>
<feature type="transmembrane region" description="Helical" evidence="8">
    <location>
        <begin position="124"/>
        <end position="144"/>
    </location>
</feature>
<keyword evidence="7 8" id="KW-0472">Membrane</keyword>
<sequence>MSRLAVKVMALLGLAFLLIPLLIIIAVSVTETDYLAFPPVGFTLKWYSAFLTDAEYIKPLVTSGVLALLSTLVALILGVPAALALERSHLEGRRFLSALFLSPLILPGIVVGAGVLQLASQMGWSRSFLALLLGHVVIITPYIVRTTLASLADIGPSTEEAARDLGATATQAFWYVTLPTIKPGVIAGALFAAIISWVNVEVSIFNTTADLMTLPVKLFNDVQFQLGPVISAVSAATIFLAVVIVVFVDIAFGLDRFAVGER</sequence>
<keyword evidence="5 8" id="KW-0812">Transmembrane</keyword>
<evidence type="ECO:0000256" key="8">
    <source>
        <dbReference type="RuleBase" id="RU363032"/>
    </source>
</evidence>
<dbReference type="InterPro" id="IPR000515">
    <property type="entry name" value="MetI-like"/>
</dbReference>
<evidence type="ECO:0000256" key="2">
    <source>
        <dbReference type="ARBA" id="ARBA00022448"/>
    </source>
</evidence>
<evidence type="ECO:0000256" key="1">
    <source>
        <dbReference type="ARBA" id="ARBA00004429"/>
    </source>
</evidence>
<organism evidence="10 11">
    <name type="scientific">Mesorhizobium montanum</name>
    <dbReference type="NCBI Taxonomy" id="3072323"/>
    <lineage>
        <taxon>Bacteria</taxon>
        <taxon>Pseudomonadati</taxon>
        <taxon>Pseudomonadota</taxon>
        <taxon>Alphaproteobacteria</taxon>
        <taxon>Hyphomicrobiales</taxon>
        <taxon>Phyllobacteriaceae</taxon>
        <taxon>Mesorhizobium</taxon>
    </lineage>
</organism>
<proteinExistence type="inferred from homology"/>
<evidence type="ECO:0000256" key="6">
    <source>
        <dbReference type="ARBA" id="ARBA00022989"/>
    </source>
</evidence>
<dbReference type="PROSITE" id="PS50928">
    <property type="entry name" value="ABC_TM1"/>
    <property type="match status" value="1"/>
</dbReference>
<evidence type="ECO:0000256" key="3">
    <source>
        <dbReference type="ARBA" id="ARBA00022475"/>
    </source>
</evidence>
<dbReference type="CDD" id="cd06261">
    <property type="entry name" value="TM_PBP2"/>
    <property type="match status" value="1"/>
</dbReference>
<comment type="similarity">
    <text evidence="8">Belongs to the binding-protein-dependent transport system permease family.</text>
</comment>
<evidence type="ECO:0000313" key="10">
    <source>
        <dbReference type="EMBL" id="MDX8529199.1"/>
    </source>
</evidence>
<comment type="subcellular location">
    <subcellularLocation>
        <location evidence="1">Cell inner membrane</location>
        <topology evidence="1">Multi-pass membrane protein</topology>
    </subcellularLocation>
    <subcellularLocation>
        <location evidence="8">Cell membrane</location>
        <topology evidence="8">Multi-pass membrane protein</topology>
    </subcellularLocation>
</comment>
<dbReference type="PANTHER" id="PTHR43357">
    <property type="entry name" value="INNER MEMBRANE ABC TRANSPORTER PERMEASE PROTEIN YDCV"/>
    <property type="match status" value="1"/>
</dbReference>
<dbReference type="Pfam" id="PF00528">
    <property type="entry name" value="BPD_transp_1"/>
    <property type="match status" value="1"/>
</dbReference>
<dbReference type="EMBL" id="JAVIJF010000041">
    <property type="protein sequence ID" value="MDX8529199.1"/>
    <property type="molecule type" value="Genomic_DNA"/>
</dbReference>
<keyword evidence="2 8" id="KW-0813">Transport</keyword>
<dbReference type="SUPFAM" id="SSF161098">
    <property type="entry name" value="MetI-like"/>
    <property type="match status" value="1"/>
</dbReference>
<feature type="transmembrane region" description="Helical" evidence="8">
    <location>
        <begin position="56"/>
        <end position="83"/>
    </location>
</feature>
<protein>
    <submittedName>
        <fullName evidence="10">ABC transporter permease</fullName>
    </submittedName>
</protein>
<dbReference type="PANTHER" id="PTHR43357:SF4">
    <property type="entry name" value="INNER MEMBRANE ABC TRANSPORTER PERMEASE PROTEIN YDCV"/>
    <property type="match status" value="1"/>
</dbReference>
<dbReference type="RefSeq" id="WP_320237063.1">
    <property type="nucleotide sequence ID" value="NZ_JAVIJF010000041.1"/>
</dbReference>
<comment type="caution">
    <text evidence="10">The sequence shown here is derived from an EMBL/GenBank/DDBJ whole genome shotgun (WGS) entry which is preliminary data.</text>
</comment>
<dbReference type="InterPro" id="IPR035906">
    <property type="entry name" value="MetI-like_sf"/>
</dbReference>
<feature type="transmembrane region" description="Helical" evidence="8">
    <location>
        <begin position="95"/>
        <end position="118"/>
    </location>
</feature>
<evidence type="ECO:0000313" key="11">
    <source>
        <dbReference type="Proteomes" id="UP001276840"/>
    </source>
</evidence>
<keyword evidence="6 8" id="KW-1133">Transmembrane helix</keyword>
<keyword evidence="11" id="KW-1185">Reference proteome</keyword>
<feature type="domain" description="ABC transmembrane type-1" evidence="9">
    <location>
        <begin position="60"/>
        <end position="251"/>
    </location>
</feature>
<keyword evidence="3" id="KW-1003">Cell membrane</keyword>
<dbReference type="Proteomes" id="UP001276840">
    <property type="component" value="Unassembled WGS sequence"/>
</dbReference>